<organism evidence="2 3">
    <name type="scientific">Dichomitus squalens</name>
    <dbReference type="NCBI Taxonomy" id="114155"/>
    <lineage>
        <taxon>Eukaryota</taxon>
        <taxon>Fungi</taxon>
        <taxon>Dikarya</taxon>
        <taxon>Basidiomycota</taxon>
        <taxon>Agaricomycotina</taxon>
        <taxon>Agaricomycetes</taxon>
        <taxon>Polyporales</taxon>
        <taxon>Polyporaceae</taxon>
        <taxon>Dichomitus</taxon>
    </lineage>
</organism>
<evidence type="ECO:0000256" key="1">
    <source>
        <dbReference type="SAM" id="Phobius"/>
    </source>
</evidence>
<dbReference type="EMBL" id="ML145195">
    <property type="protein sequence ID" value="TBU54184.1"/>
    <property type="molecule type" value="Genomic_DNA"/>
</dbReference>
<gene>
    <name evidence="2" type="ORF">BD310DRAFT_936511</name>
</gene>
<dbReference type="AlphaFoldDB" id="A0A4Q9PJD0"/>
<evidence type="ECO:0000313" key="2">
    <source>
        <dbReference type="EMBL" id="TBU54184.1"/>
    </source>
</evidence>
<dbReference type="Proteomes" id="UP000292082">
    <property type="component" value="Unassembled WGS sequence"/>
</dbReference>
<proteinExistence type="predicted"/>
<protein>
    <submittedName>
        <fullName evidence="2">Uncharacterized protein</fullName>
    </submittedName>
</protein>
<accession>A0A4Q9PJD0</accession>
<sequence>MSLASYMLRDGTLFFLTNLIFNVAQIYLFTTPFPSRRSRSRQCLPYYDLSDIACSPRKDLHRVGSFLTSRFILILRLVGHDIPLVWSFHSFCQ</sequence>
<keyword evidence="1" id="KW-1133">Transmembrane helix</keyword>
<feature type="transmembrane region" description="Helical" evidence="1">
    <location>
        <begin position="12"/>
        <end position="30"/>
    </location>
</feature>
<keyword evidence="1" id="KW-0472">Membrane</keyword>
<name>A0A4Q9PJD0_9APHY</name>
<keyword evidence="3" id="KW-1185">Reference proteome</keyword>
<evidence type="ECO:0000313" key="3">
    <source>
        <dbReference type="Proteomes" id="UP000292082"/>
    </source>
</evidence>
<keyword evidence="1" id="KW-0812">Transmembrane</keyword>
<reference evidence="2 3" key="1">
    <citation type="submission" date="2019-01" db="EMBL/GenBank/DDBJ databases">
        <title>Draft genome sequences of three monokaryotic isolates of the white-rot basidiomycete fungus Dichomitus squalens.</title>
        <authorList>
            <consortium name="DOE Joint Genome Institute"/>
            <person name="Lopez S.C."/>
            <person name="Andreopoulos B."/>
            <person name="Pangilinan J."/>
            <person name="Lipzen A."/>
            <person name="Riley R."/>
            <person name="Ahrendt S."/>
            <person name="Ng V."/>
            <person name="Barry K."/>
            <person name="Daum C."/>
            <person name="Grigoriev I.V."/>
            <person name="Hilden K.S."/>
            <person name="Makela M.R."/>
            <person name="de Vries R.P."/>
        </authorList>
    </citation>
    <scope>NUCLEOTIDE SEQUENCE [LARGE SCALE GENOMIC DNA]</scope>
    <source>
        <strain evidence="2 3">CBS 464.89</strain>
    </source>
</reference>